<evidence type="ECO:0000259" key="4">
    <source>
        <dbReference type="PROSITE" id="PS50977"/>
    </source>
</evidence>
<name>A0A512E326_9PROT</name>
<dbReference type="Gene3D" id="1.10.357.10">
    <property type="entry name" value="Tetracycline Repressor, domain 2"/>
    <property type="match status" value="1"/>
</dbReference>
<dbReference type="Pfam" id="PF00440">
    <property type="entry name" value="TetR_N"/>
    <property type="match status" value="1"/>
</dbReference>
<proteinExistence type="predicted"/>
<dbReference type="Proteomes" id="UP000321523">
    <property type="component" value="Unassembled WGS sequence"/>
</dbReference>
<dbReference type="PANTHER" id="PTHR30328:SF54">
    <property type="entry name" value="HTH-TYPE TRANSCRIPTIONAL REPRESSOR SCO4008"/>
    <property type="match status" value="1"/>
</dbReference>
<dbReference type="PROSITE" id="PS50977">
    <property type="entry name" value="HTH_TETR_2"/>
    <property type="match status" value="1"/>
</dbReference>
<reference evidence="5 6" key="1">
    <citation type="submission" date="2019-07" db="EMBL/GenBank/DDBJ databases">
        <title>Whole genome shotgun sequence of Skermanella aerolata NBRC 106429.</title>
        <authorList>
            <person name="Hosoyama A."/>
            <person name="Uohara A."/>
            <person name="Ohji S."/>
            <person name="Ichikawa N."/>
        </authorList>
    </citation>
    <scope>NUCLEOTIDE SEQUENCE [LARGE SCALE GENOMIC DNA]</scope>
    <source>
        <strain evidence="5 6">NBRC 106429</strain>
    </source>
</reference>
<dbReference type="PRINTS" id="PR00455">
    <property type="entry name" value="HTHTETR"/>
</dbReference>
<evidence type="ECO:0000256" key="2">
    <source>
        <dbReference type="PROSITE-ProRule" id="PRU00335"/>
    </source>
</evidence>
<keyword evidence="1 2" id="KW-0238">DNA-binding</keyword>
<evidence type="ECO:0000313" key="5">
    <source>
        <dbReference type="EMBL" id="GEO43107.1"/>
    </source>
</evidence>
<dbReference type="GO" id="GO:0003677">
    <property type="term" value="F:DNA binding"/>
    <property type="evidence" value="ECO:0007669"/>
    <property type="project" value="UniProtKB-UniRule"/>
</dbReference>
<keyword evidence="6" id="KW-1185">Reference proteome</keyword>
<sequence length="237" mass="27117">MRFRGIDSGGMREVETMLTEDTMLKEKSPAPTRRNDPERTKQDILAIATKEFADHGLTGARVDAIAARTRTTKRAIYYYFGSKEGLYVAVLEKAYGDIRRVEADMHLEDLEPEAAIRKLIDFTITYHEENPDFSRLVSIENIHRAEYLSASQSIQNLNVAIIKIIGDIVRRGREQGVFRLDADPVDLHMLISSFCFFRVSNRYTFGAIFQQDFSEPGYLEKHKRMIGDAVLSWLKGC</sequence>
<dbReference type="InterPro" id="IPR001647">
    <property type="entry name" value="HTH_TetR"/>
</dbReference>
<feature type="region of interest" description="Disordered" evidence="3">
    <location>
        <begin position="17"/>
        <end position="40"/>
    </location>
</feature>
<dbReference type="SUPFAM" id="SSF46689">
    <property type="entry name" value="Homeodomain-like"/>
    <property type="match status" value="1"/>
</dbReference>
<feature type="compositionally biased region" description="Basic and acidic residues" evidence="3">
    <location>
        <begin position="22"/>
        <end position="40"/>
    </location>
</feature>
<dbReference type="InterPro" id="IPR036271">
    <property type="entry name" value="Tet_transcr_reg_TetR-rel_C_sf"/>
</dbReference>
<organism evidence="5 6">
    <name type="scientific">Skermanella aerolata</name>
    <dbReference type="NCBI Taxonomy" id="393310"/>
    <lineage>
        <taxon>Bacteria</taxon>
        <taxon>Pseudomonadati</taxon>
        <taxon>Pseudomonadota</taxon>
        <taxon>Alphaproteobacteria</taxon>
        <taxon>Rhodospirillales</taxon>
        <taxon>Azospirillaceae</taxon>
        <taxon>Skermanella</taxon>
    </lineage>
</organism>
<evidence type="ECO:0000256" key="1">
    <source>
        <dbReference type="ARBA" id="ARBA00023125"/>
    </source>
</evidence>
<protein>
    <submittedName>
        <fullName evidence="5">TetR family transcriptional regulator</fullName>
    </submittedName>
</protein>
<evidence type="ECO:0000313" key="6">
    <source>
        <dbReference type="Proteomes" id="UP000321523"/>
    </source>
</evidence>
<gene>
    <name evidence="5" type="ORF">SAE02_72550</name>
</gene>
<feature type="domain" description="HTH tetR-type" evidence="4">
    <location>
        <begin position="38"/>
        <end position="98"/>
    </location>
</feature>
<feature type="DNA-binding region" description="H-T-H motif" evidence="2">
    <location>
        <begin position="61"/>
        <end position="80"/>
    </location>
</feature>
<dbReference type="SUPFAM" id="SSF48498">
    <property type="entry name" value="Tetracyclin repressor-like, C-terminal domain"/>
    <property type="match status" value="1"/>
</dbReference>
<dbReference type="PANTHER" id="PTHR30328">
    <property type="entry name" value="TRANSCRIPTIONAL REPRESSOR"/>
    <property type="match status" value="1"/>
</dbReference>
<dbReference type="Pfam" id="PF17938">
    <property type="entry name" value="TetR_C_29"/>
    <property type="match status" value="1"/>
</dbReference>
<comment type="caution">
    <text evidence="5">The sequence shown here is derived from an EMBL/GenBank/DDBJ whole genome shotgun (WGS) entry which is preliminary data.</text>
</comment>
<dbReference type="EMBL" id="BJYZ01000062">
    <property type="protein sequence ID" value="GEO43107.1"/>
    <property type="molecule type" value="Genomic_DNA"/>
</dbReference>
<dbReference type="InterPro" id="IPR041474">
    <property type="entry name" value="NicS_C"/>
</dbReference>
<accession>A0A512E326</accession>
<dbReference type="OrthoDB" id="2356263at2"/>
<dbReference type="InterPro" id="IPR050109">
    <property type="entry name" value="HTH-type_TetR-like_transc_reg"/>
</dbReference>
<dbReference type="AlphaFoldDB" id="A0A512E326"/>
<evidence type="ECO:0000256" key="3">
    <source>
        <dbReference type="SAM" id="MobiDB-lite"/>
    </source>
</evidence>
<dbReference type="InterPro" id="IPR009057">
    <property type="entry name" value="Homeodomain-like_sf"/>
</dbReference>